<evidence type="ECO:0000259" key="3">
    <source>
        <dbReference type="Pfam" id="PF02371"/>
    </source>
</evidence>
<feature type="domain" description="Transposase IS116/IS110/IS902 C-terminal" evidence="3">
    <location>
        <begin position="270"/>
        <end position="354"/>
    </location>
</feature>
<dbReference type="Proteomes" id="UP000184604">
    <property type="component" value="Chromosome"/>
</dbReference>
<organism evidence="4 5">
    <name type="scientific">Clostridium kluyveri</name>
    <dbReference type="NCBI Taxonomy" id="1534"/>
    <lineage>
        <taxon>Bacteria</taxon>
        <taxon>Bacillati</taxon>
        <taxon>Bacillota</taxon>
        <taxon>Clostridia</taxon>
        <taxon>Eubacteriales</taxon>
        <taxon>Clostridiaceae</taxon>
        <taxon>Clostridium</taxon>
    </lineage>
</organism>
<evidence type="ECO:0000259" key="2">
    <source>
        <dbReference type="Pfam" id="PF01548"/>
    </source>
</evidence>
<dbReference type="GO" id="GO:0004803">
    <property type="term" value="F:transposase activity"/>
    <property type="evidence" value="ECO:0007669"/>
    <property type="project" value="InterPro"/>
</dbReference>
<dbReference type="PANTHER" id="PTHR33055:SF15">
    <property type="entry name" value="TRANSPOSASE-RELATED"/>
    <property type="match status" value="1"/>
</dbReference>
<dbReference type="InterPro" id="IPR047650">
    <property type="entry name" value="Transpos_IS110"/>
</dbReference>
<dbReference type="InterPro" id="IPR002525">
    <property type="entry name" value="Transp_IS110-like_N"/>
</dbReference>
<reference evidence="4 5" key="1">
    <citation type="submission" date="2016-12" db="EMBL/GenBank/DDBJ databases">
        <title>Complete genome sequence of Clostridium kluyveri JZZ isolated from the pit mud of a Chinese flavor liquor-making factory.</title>
        <authorList>
            <person name="Wang Y."/>
        </authorList>
    </citation>
    <scope>NUCLEOTIDE SEQUENCE [LARGE SCALE GENOMIC DNA]</scope>
    <source>
        <strain evidence="4 5">JZZ</strain>
    </source>
</reference>
<dbReference type="PANTHER" id="PTHR33055">
    <property type="entry name" value="TRANSPOSASE FOR INSERTION SEQUENCE ELEMENT IS1111A"/>
    <property type="match status" value="1"/>
</dbReference>
<accession>A0A1L5F7C2</accession>
<dbReference type="OrthoDB" id="9811278at2"/>
<dbReference type="EMBL" id="CP018335">
    <property type="protein sequence ID" value="APM38904.1"/>
    <property type="molecule type" value="Genomic_DNA"/>
</dbReference>
<dbReference type="Pfam" id="PF01548">
    <property type="entry name" value="DEDD_Tnp_IS110"/>
    <property type="match status" value="1"/>
</dbReference>
<evidence type="ECO:0000256" key="1">
    <source>
        <dbReference type="SAM" id="Coils"/>
    </source>
</evidence>
<feature type="domain" description="Transposase IS110-like N-terminal" evidence="2">
    <location>
        <begin position="4"/>
        <end position="162"/>
    </location>
</feature>
<dbReference type="InterPro" id="IPR003346">
    <property type="entry name" value="Transposase_20"/>
</dbReference>
<dbReference type="Pfam" id="PF02371">
    <property type="entry name" value="Transposase_20"/>
    <property type="match status" value="1"/>
</dbReference>
<feature type="coiled-coil region" evidence="1">
    <location>
        <begin position="238"/>
        <end position="265"/>
    </location>
</feature>
<keyword evidence="1" id="KW-0175">Coiled coil</keyword>
<dbReference type="RefSeq" id="WP_073538548.1">
    <property type="nucleotide sequence ID" value="NZ_CP018335.1"/>
</dbReference>
<dbReference type="NCBIfam" id="NF033542">
    <property type="entry name" value="transpos_IS110"/>
    <property type="match status" value="1"/>
</dbReference>
<proteinExistence type="predicted"/>
<dbReference type="AlphaFoldDB" id="A0A1L5F7C2"/>
<dbReference type="GO" id="GO:0006313">
    <property type="term" value="P:DNA transposition"/>
    <property type="evidence" value="ECO:0007669"/>
    <property type="project" value="InterPro"/>
</dbReference>
<name>A0A1L5F7C2_CLOKL</name>
<gene>
    <name evidence="4" type="ORF">BS101_09140</name>
</gene>
<evidence type="ECO:0000313" key="5">
    <source>
        <dbReference type="Proteomes" id="UP000184604"/>
    </source>
</evidence>
<protein>
    <submittedName>
        <fullName evidence="4">IS110 family transposase</fullName>
    </submittedName>
</protein>
<evidence type="ECO:0000313" key="4">
    <source>
        <dbReference type="EMBL" id="APM38904.1"/>
    </source>
</evidence>
<dbReference type="GO" id="GO:0003677">
    <property type="term" value="F:DNA binding"/>
    <property type="evidence" value="ECO:0007669"/>
    <property type="project" value="InterPro"/>
</dbReference>
<sequence>MFYLGIDIGKNNHVASMMDDAGKIAFKAFSFPNTSEGGEALFSKLTSHSDNPANFEIGMEATGHYWLAVYSFLYDKGFLIHVINPIQTDGWRKGTEIRKRKNDTIDSILIADLIRYGSFVETVLSDETIFSLRTLTRFRGYLVSSISDLKRKIICVLDQVFPEYQSIFSNIFGKTSKEILLQFSSPSDFESISADTLAQLLAELSRKKIGDAKAEKLKSTASNSFGITFCKDSFSFQLKALIEQMSFIEQQVKDTETEIKKLMVSLESPITTIPGIGPVTGATILGEIGDINKFDSPKKLVAYAGIDASVSQSGEYENIHNVMSKRGSPYLRKALFQAALVAAFNDPVLNAFYQKKRVEGKHHLTCIGAVSRKLCHITYAVLKNNKPYEIKETS</sequence>